<dbReference type="AlphaFoldDB" id="A0A0K2UGD3"/>
<dbReference type="EMBL" id="HACA01019922">
    <property type="protein sequence ID" value="CDW37283.1"/>
    <property type="molecule type" value="Transcribed_RNA"/>
</dbReference>
<name>A0A0K2UGD3_LEPSM</name>
<sequence>VYVGSFGGYLQISCFLRYLLFYLLHFEMEVGFLPYLNMILYDDASVAPGYRTRSSHASTLQSGTGT</sequence>
<organism evidence="1">
    <name type="scientific">Lepeophtheirus salmonis</name>
    <name type="common">Salmon louse</name>
    <name type="synonym">Caligus salmonis</name>
    <dbReference type="NCBI Taxonomy" id="72036"/>
    <lineage>
        <taxon>Eukaryota</taxon>
        <taxon>Metazoa</taxon>
        <taxon>Ecdysozoa</taxon>
        <taxon>Arthropoda</taxon>
        <taxon>Crustacea</taxon>
        <taxon>Multicrustacea</taxon>
        <taxon>Hexanauplia</taxon>
        <taxon>Copepoda</taxon>
        <taxon>Siphonostomatoida</taxon>
        <taxon>Caligidae</taxon>
        <taxon>Lepeophtheirus</taxon>
    </lineage>
</organism>
<reference evidence="1" key="1">
    <citation type="submission" date="2014-05" db="EMBL/GenBank/DDBJ databases">
        <authorList>
            <person name="Chronopoulou M."/>
        </authorList>
    </citation>
    <scope>NUCLEOTIDE SEQUENCE</scope>
    <source>
        <tissue evidence="1">Whole organism</tissue>
    </source>
</reference>
<feature type="non-terminal residue" evidence="1">
    <location>
        <position position="1"/>
    </location>
</feature>
<evidence type="ECO:0000313" key="1">
    <source>
        <dbReference type="EMBL" id="CDW37283.1"/>
    </source>
</evidence>
<proteinExistence type="predicted"/>
<accession>A0A0K2UGD3</accession>
<protein>
    <submittedName>
        <fullName evidence="1">Uncharacterized protein</fullName>
    </submittedName>
</protein>